<evidence type="ECO:0000256" key="7">
    <source>
        <dbReference type="SAM" id="Phobius"/>
    </source>
</evidence>
<dbReference type="STRING" id="1120990.SAMN03080614_10743"/>
<keyword evidence="4" id="KW-0378">Hydrolase</keyword>
<protein>
    <submittedName>
        <fullName evidence="9">Undecaprenyl-diphosphatase</fullName>
    </submittedName>
</protein>
<evidence type="ECO:0000256" key="5">
    <source>
        <dbReference type="ARBA" id="ARBA00022989"/>
    </source>
</evidence>
<evidence type="ECO:0000256" key="1">
    <source>
        <dbReference type="ARBA" id="ARBA00004651"/>
    </source>
</evidence>
<evidence type="ECO:0000259" key="8">
    <source>
        <dbReference type="SMART" id="SM00014"/>
    </source>
</evidence>
<evidence type="ECO:0000313" key="9">
    <source>
        <dbReference type="EMBL" id="SET18802.1"/>
    </source>
</evidence>
<dbReference type="SMART" id="SM00014">
    <property type="entry name" value="acidPPc"/>
    <property type="match status" value="1"/>
</dbReference>
<evidence type="ECO:0000256" key="2">
    <source>
        <dbReference type="ARBA" id="ARBA00022475"/>
    </source>
</evidence>
<dbReference type="RefSeq" id="WP_091351502.1">
    <property type="nucleotide sequence ID" value="NZ_FOIF01000074.1"/>
</dbReference>
<feature type="transmembrane region" description="Helical" evidence="7">
    <location>
        <begin position="123"/>
        <end position="141"/>
    </location>
</feature>
<dbReference type="Gene3D" id="1.20.144.10">
    <property type="entry name" value="Phosphatidic acid phosphatase type 2/haloperoxidase"/>
    <property type="match status" value="1"/>
</dbReference>
<keyword evidence="3 7" id="KW-0812">Transmembrane</keyword>
<dbReference type="PANTHER" id="PTHR14969">
    <property type="entry name" value="SPHINGOSINE-1-PHOSPHATE PHOSPHOHYDROLASE"/>
    <property type="match status" value="1"/>
</dbReference>
<comment type="subcellular location">
    <subcellularLocation>
        <location evidence="1">Cell membrane</location>
        <topology evidence="1">Multi-pass membrane protein</topology>
    </subcellularLocation>
</comment>
<evidence type="ECO:0000313" key="10">
    <source>
        <dbReference type="Proteomes" id="UP000243819"/>
    </source>
</evidence>
<dbReference type="SUPFAM" id="SSF48317">
    <property type="entry name" value="Acid phosphatase/Vanadium-dependent haloperoxidase"/>
    <property type="match status" value="1"/>
</dbReference>
<accession>A0A1I0CGS4</accession>
<dbReference type="PANTHER" id="PTHR14969:SF62">
    <property type="entry name" value="DECAPRENYLPHOSPHORYL-5-PHOSPHORIBOSE PHOSPHATASE RV3807C-RELATED"/>
    <property type="match status" value="1"/>
</dbReference>
<dbReference type="InterPro" id="IPR036938">
    <property type="entry name" value="PAP2/HPO_sf"/>
</dbReference>
<dbReference type="GO" id="GO:0016787">
    <property type="term" value="F:hydrolase activity"/>
    <property type="evidence" value="ECO:0007669"/>
    <property type="project" value="UniProtKB-KW"/>
</dbReference>
<keyword evidence="2" id="KW-1003">Cell membrane</keyword>
<sequence length="166" mass="18503">MKNLLIAGDTKVLNFINFHLHCNFLNLFFKNITHLGGAIFSISLSLLAYIAISIDYGIRISLSLFISHMIVRIIKKTVGRIRPYISIDIKTITPILQDYSFPSGHSCSSFSIATSLSIIFPKLTPFLFAVAFLVSFSRIYLGHHYPTDTIIGGLIGYTTALIVFLV</sequence>
<feature type="transmembrane region" description="Helical" evidence="7">
    <location>
        <begin position="32"/>
        <end position="50"/>
    </location>
</feature>
<organism evidence="9 10">
    <name type="scientific">Anaerobranca gottschalkii DSM 13577</name>
    <dbReference type="NCBI Taxonomy" id="1120990"/>
    <lineage>
        <taxon>Bacteria</taxon>
        <taxon>Bacillati</taxon>
        <taxon>Bacillota</taxon>
        <taxon>Clostridia</taxon>
        <taxon>Eubacteriales</taxon>
        <taxon>Proteinivoracaceae</taxon>
        <taxon>Anaerobranca</taxon>
    </lineage>
</organism>
<dbReference type="GO" id="GO:0005886">
    <property type="term" value="C:plasma membrane"/>
    <property type="evidence" value="ECO:0007669"/>
    <property type="project" value="UniProtKB-SubCell"/>
</dbReference>
<dbReference type="Proteomes" id="UP000243819">
    <property type="component" value="Unassembled WGS sequence"/>
</dbReference>
<dbReference type="AlphaFoldDB" id="A0A1I0CGS4"/>
<name>A0A1I0CGS4_9FIRM</name>
<keyword evidence="5 7" id="KW-1133">Transmembrane helix</keyword>
<reference evidence="10" key="1">
    <citation type="submission" date="2016-10" db="EMBL/GenBank/DDBJ databases">
        <authorList>
            <person name="Varghese N."/>
            <person name="Submissions S."/>
        </authorList>
    </citation>
    <scope>NUCLEOTIDE SEQUENCE [LARGE SCALE GENOMIC DNA]</scope>
    <source>
        <strain evidence="10">DSM 13577</strain>
    </source>
</reference>
<feature type="transmembrane region" description="Helical" evidence="7">
    <location>
        <begin position="147"/>
        <end position="165"/>
    </location>
</feature>
<dbReference type="EMBL" id="FOIF01000074">
    <property type="protein sequence ID" value="SET18802.1"/>
    <property type="molecule type" value="Genomic_DNA"/>
</dbReference>
<evidence type="ECO:0000256" key="6">
    <source>
        <dbReference type="ARBA" id="ARBA00023136"/>
    </source>
</evidence>
<feature type="domain" description="Phosphatidic acid phosphatase type 2/haloperoxidase" evidence="8">
    <location>
        <begin position="58"/>
        <end position="164"/>
    </location>
</feature>
<dbReference type="InterPro" id="IPR000326">
    <property type="entry name" value="PAP2/HPO"/>
</dbReference>
<keyword evidence="10" id="KW-1185">Reference proteome</keyword>
<dbReference type="OrthoDB" id="9789113at2"/>
<evidence type="ECO:0000256" key="4">
    <source>
        <dbReference type="ARBA" id="ARBA00022801"/>
    </source>
</evidence>
<gene>
    <name evidence="9" type="ORF">SAMN03080614_10743</name>
</gene>
<keyword evidence="6 7" id="KW-0472">Membrane</keyword>
<dbReference type="Pfam" id="PF01569">
    <property type="entry name" value="PAP2"/>
    <property type="match status" value="1"/>
</dbReference>
<evidence type="ECO:0000256" key="3">
    <source>
        <dbReference type="ARBA" id="ARBA00022692"/>
    </source>
</evidence>
<proteinExistence type="predicted"/>